<dbReference type="SMART" id="SM00066">
    <property type="entry name" value="GAL4"/>
    <property type="match status" value="1"/>
</dbReference>
<evidence type="ECO:0000259" key="2">
    <source>
        <dbReference type="PROSITE" id="PS50048"/>
    </source>
</evidence>
<dbReference type="PROSITE" id="PS00463">
    <property type="entry name" value="ZN2_CY6_FUNGAL_1"/>
    <property type="match status" value="1"/>
</dbReference>
<dbReference type="InterPro" id="IPR036864">
    <property type="entry name" value="Zn2-C6_fun-type_DNA-bd_sf"/>
</dbReference>
<dbReference type="PANTHER" id="PTHR47655">
    <property type="entry name" value="QUINIC ACID UTILIZATION ACTIVATOR"/>
    <property type="match status" value="1"/>
</dbReference>
<dbReference type="GO" id="GO:0000981">
    <property type="term" value="F:DNA-binding transcription factor activity, RNA polymerase II-specific"/>
    <property type="evidence" value="ECO:0007669"/>
    <property type="project" value="InterPro"/>
</dbReference>
<evidence type="ECO:0000313" key="4">
    <source>
        <dbReference type="Proteomes" id="UP000292447"/>
    </source>
</evidence>
<dbReference type="InterPro" id="IPR001138">
    <property type="entry name" value="Zn2Cys6_DnaBD"/>
</dbReference>
<dbReference type="Proteomes" id="UP000292447">
    <property type="component" value="Chromosome VI"/>
</dbReference>
<dbReference type="PROSITE" id="PS50048">
    <property type="entry name" value="ZN2_CY6_FUNGAL_2"/>
    <property type="match status" value="1"/>
</dbReference>
<feature type="region of interest" description="Disordered" evidence="1">
    <location>
        <begin position="161"/>
        <end position="181"/>
    </location>
</feature>
<dbReference type="SUPFAM" id="SSF57701">
    <property type="entry name" value="Zn2/Cys6 DNA-binding domain"/>
    <property type="match status" value="1"/>
</dbReference>
<dbReference type="STRING" id="2163413.A0A4V1AEY5"/>
<dbReference type="EMBL" id="CP034461">
    <property type="protein sequence ID" value="QBM90833.1"/>
    <property type="molecule type" value="Genomic_DNA"/>
</dbReference>
<sequence length="454" mass="50584">MSVSSPDEHHHHRKKRVGKACDLCRIKKTKCDGKKPCLRCIADNKLCAFTEKKKPKEKAHPTGYIELLETRIDLLTRSLLKVVTMAEPHLPFLQQIVEKAKLEHEGMSPLGSDFLPLPEPAIPINEVVSFLISDMNLLADEPAQNMLRAEAAANMPEYGTLTRRSTSEHSPEESEFNEEYPGEITESQSLMSQNLQNLYNLQNVQIAQTSQSTRTARSLLDSASLFHNHGSPTHSRSSSIHLLHSTANDALSAASHTSLYHVKQDEKPFGGYLNSPPEIPHTDSALDTEPFSLRSNLLFLHNTASTSPLSISSLLIKLENQNPDHVRRLHSTQSYALIKRKNSGHVHKPVHSPQLFATHTVPGPGRSSYSNSQHQVKHHEPAGVRNANDYNGLDGTQNVFGYVDKNRFATTPTAPFDFENDLLYNEPPSKVIEDTPLFFDSELAMTNPFLGSLT</sequence>
<reference evidence="4" key="1">
    <citation type="submission" date="2019-03" db="EMBL/GenBank/DDBJ databases">
        <title>Snf2 controls pulcherriminic acid biosynthesis and connects pigmentation and antifungal activity of the yeast Metschnikowia pulcherrima.</title>
        <authorList>
            <person name="Gore-Lloyd D."/>
            <person name="Sumann I."/>
            <person name="Brachmann A.O."/>
            <person name="Schneeberger K."/>
            <person name="Ortiz-Merino R.A."/>
            <person name="Moreno-Beltran M."/>
            <person name="Schlaefli M."/>
            <person name="Kirner P."/>
            <person name="Santos Kron A."/>
            <person name="Wolfe K.H."/>
            <person name="Piel J."/>
            <person name="Ahrens C.H."/>
            <person name="Henk D."/>
            <person name="Freimoser F.M."/>
        </authorList>
    </citation>
    <scope>NUCLEOTIDE SEQUENCE [LARGE SCALE GENOMIC DNA]</scope>
    <source>
        <strain evidence="4">APC 1.2</strain>
    </source>
</reference>
<dbReference type="CDD" id="cd00067">
    <property type="entry name" value="GAL4"/>
    <property type="match status" value="1"/>
</dbReference>
<dbReference type="Gene3D" id="4.10.240.10">
    <property type="entry name" value="Zn(2)-C6 fungal-type DNA-binding domain"/>
    <property type="match status" value="1"/>
</dbReference>
<feature type="domain" description="Zn(2)-C6 fungal-type" evidence="2">
    <location>
        <begin position="20"/>
        <end position="49"/>
    </location>
</feature>
<accession>A0A4V1AEY5</accession>
<keyword evidence="4" id="KW-1185">Reference proteome</keyword>
<name>A0A4V1AEY5_9ASCO</name>
<organism evidence="3 4">
    <name type="scientific">Metschnikowia aff. pulcherrima</name>
    <dbReference type="NCBI Taxonomy" id="2163413"/>
    <lineage>
        <taxon>Eukaryota</taxon>
        <taxon>Fungi</taxon>
        <taxon>Dikarya</taxon>
        <taxon>Ascomycota</taxon>
        <taxon>Saccharomycotina</taxon>
        <taxon>Pichiomycetes</taxon>
        <taxon>Metschnikowiaceae</taxon>
        <taxon>Metschnikowia</taxon>
    </lineage>
</organism>
<evidence type="ECO:0000256" key="1">
    <source>
        <dbReference type="SAM" id="MobiDB-lite"/>
    </source>
</evidence>
<dbReference type="PANTHER" id="PTHR47655:SF3">
    <property type="entry name" value="ZN(II)2CYS6 TRANSCRIPTION FACTOR (EUROFUNG)"/>
    <property type="match status" value="1"/>
</dbReference>
<dbReference type="InterPro" id="IPR052783">
    <property type="entry name" value="Metabolic/Drug-Res_Regulator"/>
</dbReference>
<gene>
    <name evidence="3" type="primary">MPUL0F04210</name>
    <name evidence="3" type="ORF">METSCH_F04210</name>
</gene>
<evidence type="ECO:0000313" key="3">
    <source>
        <dbReference type="EMBL" id="QBM90833.1"/>
    </source>
</evidence>
<dbReference type="GO" id="GO:0008270">
    <property type="term" value="F:zinc ion binding"/>
    <property type="evidence" value="ECO:0007669"/>
    <property type="project" value="InterPro"/>
</dbReference>
<dbReference type="Pfam" id="PF00172">
    <property type="entry name" value="Zn_clus"/>
    <property type="match status" value="1"/>
</dbReference>
<protein>
    <submittedName>
        <fullName evidence="3">Zn(2)-Cys(6) binuclear cluster domain-containing protein</fullName>
    </submittedName>
</protein>
<proteinExistence type="predicted"/>
<dbReference type="AlphaFoldDB" id="A0A4V1AEY5"/>